<dbReference type="InterPro" id="IPR000210">
    <property type="entry name" value="BTB/POZ_dom"/>
</dbReference>
<dbReference type="Gene3D" id="1.25.40.420">
    <property type="match status" value="1"/>
</dbReference>
<name>A0A232EHA9_9HYME</name>
<proteinExistence type="predicted"/>
<dbReference type="CDD" id="cd14733">
    <property type="entry name" value="BACK"/>
    <property type="match status" value="1"/>
</dbReference>
<feature type="domain" description="BTB" evidence="1">
    <location>
        <begin position="21"/>
        <end position="66"/>
    </location>
</feature>
<evidence type="ECO:0000259" key="1">
    <source>
        <dbReference type="Pfam" id="PF00651"/>
    </source>
</evidence>
<dbReference type="AlphaFoldDB" id="A0A232EHA9"/>
<evidence type="ECO:0000313" key="3">
    <source>
        <dbReference type="Proteomes" id="UP000215335"/>
    </source>
</evidence>
<dbReference type="Pfam" id="PF00651">
    <property type="entry name" value="BTB"/>
    <property type="match status" value="1"/>
</dbReference>
<dbReference type="Proteomes" id="UP000215335">
    <property type="component" value="Unassembled WGS sequence"/>
</dbReference>
<sequence length="131" mass="14896">MIKIIVQGTSFHAHKIIRKSAKEVLRFIYTGKIEFTETCKEELLAAAKKYGIGRLKFKCASYLCKTIKIDNAVKYLELADLYRIEQLKKLAIKFVVDNGKKMLDEPDFNSLVALSADVVTELLRTLILAVK</sequence>
<dbReference type="InterPro" id="IPR011333">
    <property type="entry name" value="SKP1/BTB/POZ_sf"/>
</dbReference>
<dbReference type="PANTHER" id="PTHR24413">
    <property type="entry name" value="SPECKLE-TYPE POZ PROTEIN"/>
    <property type="match status" value="1"/>
</dbReference>
<dbReference type="Gene3D" id="3.30.710.10">
    <property type="entry name" value="Potassium Channel Kv1.1, Chain A"/>
    <property type="match status" value="1"/>
</dbReference>
<keyword evidence="3" id="KW-1185">Reference proteome</keyword>
<dbReference type="STRING" id="543379.A0A232EHA9"/>
<dbReference type="SUPFAM" id="SSF54695">
    <property type="entry name" value="POZ domain"/>
    <property type="match status" value="1"/>
</dbReference>
<protein>
    <recommendedName>
        <fullName evidence="1">BTB domain-containing protein</fullName>
    </recommendedName>
</protein>
<organism evidence="2 3">
    <name type="scientific">Trichomalopsis sarcophagae</name>
    <dbReference type="NCBI Taxonomy" id="543379"/>
    <lineage>
        <taxon>Eukaryota</taxon>
        <taxon>Metazoa</taxon>
        <taxon>Ecdysozoa</taxon>
        <taxon>Arthropoda</taxon>
        <taxon>Hexapoda</taxon>
        <taxon>Insecta</taxon>
        <taxon>Pterygota</taxon>
        <taxon>Neoptera</taxon>
        <taxon>Endopterygota</taxon>
        <taxon>Hymenoptera</taxon>
        <taxon>Apocrita</taxon>
        <taxon>Proctotrupomorpha</taxon>
        <taxon>Chalcidoidea</taxon>
        <taxon>Pteromalidae</taxon>
        <taxon>Pteromalinae</taxon>
        <taxon>Trichomalopsis</taxon>
    </lineage>
</organism>
<accession>A0A232EHA9</accession>
<comment type="caution">
    <text evidence="2">The sequence shown here is derived from an EMBL/GenBank/DDBJ whole genome shotgun (WGS) entry which is preliminary data.</text>
</comment>
<evidence type="ECO:0000313" key="2">
    <source>
        <dbReference type="EMBL" id="OXU17721.1"/>
    </source>
</evidence>
<reference evidence="2 3" key="1">
    <citation type="journal article" date="2017" name="Curr. Biol.">
        <title>The Evolution of Venom by Co-option of Single-Copy Genes.</title>
        <authorList>
            <person name="Martinson E.O."/>
            <person name="Mrinalini"/>
            <person name="Kelkar Y.D."/>
            <person name="Chang C.H."/>
            <person name="Werren J.H."/>
        </authorList>
    </citation>
    <scope>NUCLEOTIDE SEQUENCE [LARGE SCALE GENOMIC DNA]</scope>
    <source>
        <strain evidence="2 3">Alberta</strain>
        <tissue evidence="2">Whole body</tissue>
    </source>
</reference>
<gene>
    <name evidence="2" type="ORF">TSAR_011101</name>
</gene>
<dbReference type="EMBL" id="NNAY01004551">
    <property type="protein sequence ID" value="OXU17721.1"/>
    <property type="molecule type" value="Genomic_DNA"/>
</dbReference>